<dbReference type="AlphaFoldDB" id="G3BEF4"/>
<dbReference type="SMART" id="SM00066">
    <property type="entry name" value="GAL4"/>
    <property type="match status" value="1"/>
</dbReference>
<evidence type="ECO:0000259" key="6">
    <source>
        <dbReference type="PROSITE" id="PS50048"/>
    </source>
</evidence>
<dbReference type="GO" id="GO:0045944">
    <property type="term" value="P:positive regulation of transcription by RNA polymerase II"/>
    <property type="evidence" value="ECO:0007669"/>
    <property type="project" value="TreeGrafter"/>
</dbReference>
<dbReference type="PANTHER" id="PTHR31069:SF12">
    <property type="entry name" value="TRANSCRIPTION FACTOR DOMAIN-CONTAINING PROTEIN"/>
    <property type="match status" value="1"/>
</dbReference>
<dbReference type="InterPro" id="IPR001138">
    <property type="entry name" value="Zn2Cys6_DnaBD"/>
</dbReference>
<feature type="transmembrane region" description="Helical" evidence="5">
    <location>
        <begin position="594"/>
        <end position="616"/>
    </location>
</feature>
<dbReference type="Pfam" id="PF00172">
    <property type="entry name" value="Zn_clus"/>
    <property type="match status" value="1"/>
</dbReference>
<sequence>MAHKRHRNTIVCTFCKRRKRKCDRCQPCSSCVKFGNPECTYDVKLLPLVSKPPVFDTSLRNELCSLSRKLAELEKKLDGPESESALPPPTHSFGDYLGCNPINSHKDILQLSQYSTTLFVKTGFQRSTPPLATLSMLRADPMVSALLEYANSVLVEDKTYQPVLNSKYAAIEKKFFTQDDVLNGMTASEPYKIGDKGPTVSVESEKTDEVSLTHLALEVLPVRKAIWRYINVFFSKIYPYYPILDQREFMDSINEILGNSEPNETRIKEIHITKKIDFAHLGILLLILRLSYLAITSLAYRANGDLEQPGSELAYLMDHPIDVKAVSGSKRCMDLFPLYSAWSIAVLQMAFLQRLYIIVAPEEGDAIRDYEAFVYDGVINNMAQSLGLNRDMVFTFGQGPDSRHRNLCQKIWLSVIRLNSDQCLRNGYRFPIDRVSYDTLPPSESEVTSSYDTDLERAVLNNLSKTTIEPEITRILDLVSNVRDGIPLVELCSLLEYFEKTYVKTYGGKRRDLIQENFPNAVDKMNSTVSYISMMVLDLTMLFFIYNYYLQGDNTEIQSFYVNKLIVTVCYEFLPFCCEIFQNSGKIFKEFGDIMILPGMFNLLYKAAIVLCSIHFRNKKALSTFRDDEEVCDILTQTNTILLKNLRNITDIFLYFSPWYFSAWRSSRNMVIVYDLMTGEGLYEFHSMRNAHGFSFPKSHFKKTLDVLRTSSEEWNQYRTTNEQGKEVFTFQTRALVNPTVEGPSEVSPATFLDTRKEVDSRWHETLASRSGMQPPSEDRSKWSGELQDELFANDLSRLFDSALVDDFFATYLNDQP</sequence>
<dbReference type="STRING" id="590646.G3BEF4"/>
<keyword evidence="3" id="KW-0804">Transcription</keyword>
<dbReference type="GeneID" id="18250563"/>
<evidence type="ECO:0000256" key="1">
    <source>
        <dbReference type="ARBA" id="ARBA00023015"/>
    </source>
</evidence>
<dbReference type="SUPFAM" id="SSF57701">
    <property type="entry name" value="Zn2/Cys6 DNA-binding domain"/>
    <property type="match status" value="1"/>
</dbReference>
<name>G3BEF4_CANTC</name>
<dbReference type="RefSeq" id="XP_006689747.1">
    <property type="nucleotide sequence ID" value="XM_006689684.1"/>
</dbReference>
<feature type="domain" description="Zn(2)-C6 fungal-type" evidence="6">
    <location>
        <begin position="11"/>
        <end position="41"/>
    </location>
</feature>
<feature type="transmembrane region" description="Helical" evidence="5">
    <location>
        <begin position="529"/>
        <end position="549"/>
    </location>
</feature>
<dbReference type="PROSITE" id="PS50048">
    <property type="entry name" value="ZN2_CY6_FUNGAL_2"/>
    <property type="match status" value="1"/>
</dbReference>
<accession>G3BEF4</accession>
<keyword evidence="2" id="KW-0238">DNA-binding</keyword>
<evidence type="ECO:0000313" key="7">
    <source>
        <dbReference type="EMBL" id="EGV60533.1"/>
    </source>
</evidence>
<dbReference type="GO" id="GO:0005634">
    <property type="term" value="C:nucleus"/>
    <property type="evidence" value="ECO:0007669"/>
    <property type="project" value="TreeGrafter"/>
</dbReference>
<evidence type="ECO:0000256" key="2">
    <source>
        <dbReference type="ARBA" id="ARBA00023125"/>
    </source>
</evidence>
<dbReference type="CDD" id="cd12148">
    <property type="entry name" value="fungal_TF_MHR"/>
    <property type="match status" value="1"/>
</dbReference>
<dbReference type="EMBL" id="GL996528">
    <property type="protein sequence ID" value="EGV60533.1"/>
    <property type="molecule type" value="Genomic_DNA"/>
</dbReference>
<protein>
    <recommendedName>
        <fullName evidence="6">Zn(2)-C6 fungal-type domain-containing protein</fullName>
    </recommendedName>
</protein>
<keyword evidence="5" id="KW-0472">Membrane</keyword>
<evidence type="ECO:0000313" key="8">
    <source>
        <dbReference type="Proteomes" id="UP000000707"/>
    </source>
</evidence>
<dbReference type="KEGG" id="cten:18250563"/>
<dbReference type="HOGENOM" id="CLU_005934_0_0_1"/>
<evidence type="ECO:0000256" key="5">
    <source>
        <dbReference type="SAM" id="Phobius"/>
    </source>
</evidence>
<keyword evidence="8" id="KW-1185">Reference proteome</keyword>
<evidence type="ECO:0000256" key="3">
    <source>
        <dbReference type="ARBA" id="ARBA00023163"/>
    </source>
</evidence>
<dbReference type="GO" id="GO:0000978">
    <property type="term" value="F:RNA polymerase II cis-regulatory region sequence-specific DNA binding"/>
    <property type="evidence" value="ECO:0007669"/>
    <property type="project" value="TreeGrafter"/>
</dbReference>
<evidence type="ECO:0000256" key="4">
    <source>
        <dbReference type="ARBA" id="ARBA00023242"/>
    </source>
</evidence>
<proteinExistence type="predicted"/>
<dbReference type="OrthoDB" id="2943660at2759"/>
<dbReference type="Gene3D" id="4.10.240.10">
    <property type="entry name" value="Zn(2)-C6 fungal-type DNA-binding domain"/>
    <property type="match status" value="1"/>
</dbReference>
<dbReference type="Proteomes" id="UP000000707">
    <property type="component" value="Unassembled WGS sequence"/>
</dbReference>
<dbReference type="InterPro" id="IPR036864">
    <property type="entry name" value="Zn2-C6_fun-type_DNA-bd_sf"/>
</dbReference>
<dbReference type="CDD" id="cd00067">
    <property type="entry name" value="GAL4"/>
    <property type="match status" value="1"/>
</dbReference>
<keyword evidence="1" id="KW-0805">Transcription regulation</keyword>
<dbReference type="InterPro" id="IPR050675">
    <property type="entry name" value="OAF3"/>
</dbReference>
<keyword evidence="4" id="KW-0539">Nucleus</keyword>
<dbReference type="GO" id="GO:0008270">
    <property type="term" value="F:zinc ion binding"/>
    <property type="evidence" value="ECO:0007669"/>
    <property type="project" value="InterPro"/>
</dbReference>
<feature type="transmembrane region" description="Helical" evidence="5">
    <location>
        <begin position="339"/>
        <end position="359"/>
    </location>
</feature>
<organism evidence="8">
    <name type="scientific">Candida tenuis (strain ATCC 10573 / BCRC 21748 / CBS 615 / JCM 9827 / NBRC 10315 / NRRL Y-1498 / VKM Y-70)</name>
    <name type="common">Yeast</name>
    <name type="synonym">Yamadazyma tenuis</name>
    <dbReference type="NCBI Taxonomy" id="590646"/>
    <lineage>
        <taxon>Eukaryota</taxon>
        <taxon>Fungi</taxon>
        <taxon>Dikarya</taxon>
        <taxon>Ascomycota</taxon>
        <taxon>Saccharomycotina</taxon>
        <taxon>Pichiomycetes</taxon>
        <taxon>Debaryomycetaceae</taxon>
        <taxon>Yamadazyma</taxon>
    </lineage>
</organism>
<keyword evidence="5" id="KW-0812">Transmembrane</keyword>
<dbReference type="PROSITE" id="PS00463">
    <property type="entry name" value="ZN2_CY6_FUNGAL_1"/>
    <property type="match status" value="1"/>
</dbReference>
<reference evidence="7 8" key="1">
    <citation type="journal article" date="2011" name="Proc. Natl. Acad. Sci. U.S.A.">
        <title>Comparative genomics of xylose-fermenting fungi for enhanced biofuel production.</title>
        <authorList>
            <person name="Wohlbach D.J."/>
            <person name="Kuo A."/>
            <person name="Sato T.K."/>
            <person name="Potts K.M."/>
            <person name="Salamov A.A."/>
            <person name="LaButti K.M."/>
            <person name="Sun H."/>
            <person name="Clum A."/>
            <person name="Pangilinan J.L."/>
            <person name="Lindquist E.A."/>
            <person name="Lucas S."/>
            <person name="Lapidus A."/>
            <person name="Jin M."/>
            <person name="Gunawan C."/>
            <person name="Balan V."/>
            <person name="Dale B.E."/>
            <person name="Jeffries T.W."/>
            <person name="Zinkel R."/>
            <person name="Barry K.W."/>
            <person name="Grigoriev I.V."/>
            <person name="Gasch A.P."/>
        </authorList>
    </citation>
    <scope>NUCLEOTIDE SEQUENCE [LARGE SCALE GENOMIC DNA]</scope>
    <source>
        <strain evidence="8">ATCC 10573 / BCRC 21748 / CBS 615 / JCM 9827 / NBRC 10315 / NRRL Y-1498 / VKM Y-70</strain>
    </source>
</reference>
<dbReference type="GO" id="GO:0000981">
    <property type="term" value="F:DNA-binding transcription factor activity, RNA polymerase II-specific"/>
    <property type="evidence" value="ECO:0007669"/>
    <property type="project" value="InterPro"/>
</dbReference>
<feature type="transmembrane region" description="Helical" evidence="5">
    <location>
        <begin position="278"/>
        <end position="300"/>
    </location>
</feature>
<keyword evidence="5" id="KW-1133">Transmembrane helix</keyword>
<gene>
    <name evidence="7" type="ORF">CANTEDRAFT_95982</name>
</gene>
<dbReference type="PANTHER" id="PTHR31069">
    <property type="entry name" value="OLEATE-ACTIVATED TRANSCRIPTION FACTOR 1-RELATED"/>
    <property type="match status" value="1"/>
</dbReference>